<proteinExistence type="inferred from homology"/>
<dbReference type="EMBL" id="SPDV01000014">
    <property type="protein sequence ID" value="TFI58637.1"/>
    <property type="molecule type" value="Genomic_DNA"/>
</dbReference>
<name>A0A4Y8ZT06_9SPHN</name>
<dbReference type="Gene3D" id="3.30.530.20">
    <property type="match status" value="1"/>
</dbReference>
<evidence type="ECO:0000313" key="5">
    <source>
        <dbReference type="EMBL" id="TFI58637.1"/>
    </source>
</evidence>
<feature type="compositionally biased region" description="Polar residues" evidence="2">
    <location>
        <begin position="207"/>
        <end position="216"/>
    </location>
</feature>
<dbReference type="PANTHER" id="PTHR33824">
    <property type="entry name" value="POLYKETIDE CYCLASE/DEHYDRASE AND LIPID TRANSPORT SUPERFAMILY PROTEIN"/>
    <property type="match status" value="1"/>
</dbReference>
<dbReference type="InterPro" id="IPR005031">
    <property type="entry name" value="COQ10_START"/>
</dbReference>
<keyword evidence="3" id="KW-0812">Transmembrane</keyword>
<evidence type="ECO:0000256" key="3">
    <source>
        <dbReference type="SAM" id="Phobius"/>
    </source>
</evidence>
<comment type="caution">
    <text evidence="5">The sequence shown here is derived from an EMBL/GenBank/DDBJ whole genome shotgun (WGS) entry which is preliminary data.</text>
</comment>
<evidence type="ECO:0000313" key="6">
    <source>
        <dbReference type="Proteomes" id="UP000298213"/>
    </source>
</evidence>
<reference evidence="5 6" key="1">
    <citation type="submission" date="2019-03" db="EMBL/GenBank/DDBJ databases">
        <title>Genome sequence of Sphingomonas sp. 17J27-24.</title>
        <authorList>
            <person name="Kim M."/>
            <person name="Maeng S."/>
            <person name="Sathiyaraj S."/>
        </authorList>
    </citation>
    <scope>NUCLEOTIDE SEQUENCE [LARGE SCALE GENOMIC DNA]</scope>
    <source>
        <strain evidence="5 6">17J27-24</strain>
    </source>
</reference>
<keyword evidence="3" id="KW-1133">Transmembrane helix</keyword>
<feature type="transmembrane region" description="Helical" evidence="3">
    <location>
        <begin position="16"/>
        <end position="34"/>
    </location>
</feature>
<evidence type="ECO:0000256" key="2">
    <source>
        <dbReference type="SAM" id="MobiDB-lite"/>
    </source>
</evidence>
<dbReference type="Pfam" id="PF03364">
    <property type="entry name" value="Polyketide_cyc"/>
    <property type="match status" value="1"/>
</dbReference>
<dbReference type="AlphaFoldDB" id="A0A4Y8ZT06"/>
<dbReference type="OrthoDB" id="9797595at2"/>
<feature type="domain" description="Coenzyme Q-binding protein COQ10 START" evidence="4">
    <location>
        <begin position="72"/>
        <end position="192"/>
    </location>
</feature>
<protein>
    <submittedName>
        <fullName evidence="5">SRPBCC family protein</fullName>
    </submittedName>
</protein>
<gene>
    <name evidence="5" type="ORF">E2493_09275</name>
</gene>
<keyword evidence="3" id="KW-0472">Membrane</keyword>
<dbReference type="PANTHER" id="PTHR33824:SF7">
    <property type="entry name" value="POLYKETIDE CYCLASE_DEHYDRASE AND LIPID TRANSPORT SUPERFAMILY PROTEIN"/>
    <property type="match status" value="1"/>
</dbReference>
<evidence type="ECO:0000256" key="1">
    <source>
        <dbReference type="ARBA" id="ARBA00008918"/>
    </source>
</evidence>
<organism evidence="5 6">
    <name type="scientific">Sphingomonas parva</name>
    <dbReference type="NCBI Taxonomy" id="2555898"/>
    <lineage>
        <taxon>Bacteria</taxon>
        <taxon>Pseudomonadati</taxon>
        <taxon>Pseudomonadota</taxon>
        <taxon>Alphaproteobacteria</taxon>
        <taxon>Sphingomonadales</taxon>
        <taxon>Sphingomonadaceae</taxon>
        <taxon>Sphingomonas</taxon>
    </lineage>
</organism>
<dbReference type="InterPro" id="IPR023393">
    <property type="entry name" value="START-like_dom_sf"/>
</dbReference>
<comment type="similarity">
    <text evidence="1">Belongs to the ribosome association toxin RatA family.</text>
</comment>
<sequence>MLNDEDDERNGSVERALIGAAAVAATAGLAYLVARTLGGGGGDKAPISDAPPSALRRGYKPSDALVSRTVTIARPARELYDFWRRFENLAGFMDNVKSVETLDDKRSRWTIAAPGGTEIQFVSRITEDQPGRVIAWESEEDAPVRNSGRVEFLDAAPGRGTMVRATVDYDPPFGTLGRGVAKLLQREPNVQARRDLRRFKQLMETGEITSSASPSGRRSEEPTRQYL</sequence>
<dbReference type="SUPFAM" id="SSF55961">
    <property type="entry name" value="Bet v1-like"/>
    <property type="match status" value="1"/>
</dbReference>
<feature type="compositionally biased region" description="Basic and acidic residues" evidence="2">
    <location>
        <begin position="217"/>
        <end position="227"/>
    </location>
</feature>
<dbReference type="Proteomes" id="UP000298213">
    <property type="component" value="Unassembled WGS sequence"/>
</dbReference>
<evidence type="ECO:0000259" key="4">
    <source>
        <dbReference type="Pfam" id="PF03364"/>
    </source>
</evidence>
<feature type="region of interest" description="Disordered" evidence="2">
    <location>
        <begin position="202"/>
        <end position="227"/>
    </location>
</feature>
<dbReference type="CDD" id="cd07817">
    <property type="entry name" value="SRPBCC_8"/>
    <property type="match status" value="1"/>
</dbReference>
<dbReference type="InterPro" id="IPR047137">
    <property type="entry name" value="ORF3"/>
</dbReference>
<accession>A0A4Y8ZT06</accession>
<keyword evidence="6" id="KW-1185">Reference proteome</keyword>